<dbReference type="AlphaFoldDB" id="A0A493TSP7"/>
<feature type="region of interest" description="Disordered" evidence="1">
    <location>
        <begin position="57"/>
        <end position="85"/>
    </location>
</feature>
<feature type="transmembrane region" description="Helical" evidence="2">
    <location>
        <begin position="305"/>
        <end position="328"/>
    </location>
</feature>
<protein>
    <submittedName>
        <fullName evidence="4">Family with sequence similarity 210 member B</fullName>
    </submittedName>
</protein>
<name>A0A493TSP7_ANAPP</name>
<dbReference type="Proteomes" id="UP000016666">
    <property type="component" value="Chromosome 21"/>
</dbReference>
<feature type="region of interest" description="Disordered" evidence="1">
    <location>
        <begin position="119"/>
        <end position="196"/>
    </location>
</feature>
<evidence type="ECO:0000256" key="2">
    <source>
        <dbReference type="SAM" id="Phobius"/>
    </source>
</evidence>
<dbReference type="PANTHER" id="PTHR21377">
    <property type="entry name" value="PROTEIN FAM210B, MITOCHONDRIAL"/>
    <property type="match status" value="1"/>
</dbReference>
<keyword evidence="2" id="KW-1133">Transmembrane helix</keyword>
<dbReference type="GeneTree" id="ENSGT00940000156134"/>
<feature type="domain" description="DUF1279" evidence="3">
    <location>
        <begin position="296"/>
        <end position="383"/>
    </location>
</feature>
<evidence type="ECO:0000259" key="3">
    <source>
        <dbReference type="Pfam" id="PF06916"/>
    </source>
</evidence>
<evidence type="ECO:0000256" key="1">
    <source>
        <dbReference type="SAM" id="MobiDB-lite"/>
    </source>
</evidence>
<dbReference type="STRING" id="8840.ENSAPLP00000028620"/>
<reference evidence="4" key="2">
    <citation type="submission" date="2025-08" db="UniProtKB">
        <authorList>
            <consortium name="Ensembl"/>
        </authorList>
    </citation>
    <scope>IDENTIFICATION</scope>
</reference>
<dbReference type="InterPro" id="IPR045866">
    <property type="entry name" value="FAM210A/B-like"/>
</dbReference>
<dbReference type="InterPro" id="IPR009688">
    <property type="entry name" value="FAM210A/B-like_dom"/>
</dbReference>
<dbReference type="Ensembl" id="ENSAPLT00000024923.1">
    <property type="protein sequence ID" value="ENSAPLP00000028620.1"/>
    <property type="gene ID" value="ENSAPLG00000021271.1"/>
</dbReference>
<sequence>MHPRVHPGPSWKVKWLKKHKFHKCAGMTMQISRNYMTNVQESHHKCPGIAMSLSHSAMDGSFPSTEVKNGSHGDTGSPLPEPPPRHLPCLSHRGCTLLVSLILILHVKVVVCQQRFTGDASPCQQASSAPRGATGQPSGHQNKRTLPRPTSGPRPPQRAPLPNTPPSPGGRCPFKKEPARHHPPRCQLREPARPRHRRLRRFSGLSARPHGPGAAMFRLLLRTGPPPPRGPPLASAARRRRCCPPPAPGRAPLSPPPAPLVALRAAAGSSAKDVGGSPNKAATDLSSENKKLNKSQQLKKVFKEYGAVGVSFHVGISLVSLGIFYLAVSSGVDMTAVLFKLGFSESSLQSKMAAGTSTFVLAYAIHKLFAPVRISITIVSVPFIVRYCRKIGFFKPPTPNP</sequence>
<keyword evidence="5" id="KW-1185">Reference proteome</keyword>
<feature type="region of interest" description="Disordered" evidence="1">
    <location>
        <begin position="269"/>
        <end position="288"/>
    </location>
</feature>
<accession>A0A493TSP7</accession>
<dbReference type="PANTHER" id="PTHR21377:SF0">
    <property type="entry name" value="PROTEIN FAM210B, MITOCHONDRIAL"/>
    <property type="match status" value="1"/>
</dbReference>
<reference evidence="4 5" key="1">
    <citation type="submission" date="2017-10" db="EMBL/GenBank/DDBJ databases">
        <title>A new Pekin duck reference genome.</title>
        <authorList>
            <person name="Hou Z.-C."/>
            <person name="Zhou Z.-K."/>
            <person name="Zhu F."/>
            <person name="Hou S.-S."/>
        </authorList>
    </citation>
    <scope>NUCLEOTIDE SEQUENCE [LARGE SCALE GENOMIC DNA]</scope>
</reference>
<keyword evidence="2" id="KW-0812">Transmembrane</keyword>
<dbReference type="Pfam" id="PF06916">
    <property type="entry name" value="FAM210A-B_dom"/>
    <property type="match status" value="1"/>
</dbReference>
<feature type="compositionally biased region" description="Pro residues" evidence="1">
    <location>
        <begin position="150"/>
        <end position="168"/>
    </location>
</feature>
<gene>
    <name evidence="4" type="primary">FAM210B</name>
</gene>
<reference evidence="4" key="3">
    <citation type="submission" date="2025-09" db="UniProtKB">
        <authorList>
            <consortium name="Ensembl"/>
        </authorList>
    </citation>
    <scope>IDENTIFICATION</scope>
</reference>
<dbReference type="GO" id="GO:0005739">
    <property type="term" value="C:mitochondrion"/>
    <property type="evidence" value="ECO:0007669"/>
    <property type="project" value="TreeGrafter"/>
</dbReference>
<evidence type="ECO:0000313" key="4">
    <source>
        <dbReference type="Ensembl" id="ENSAPLP00000028620.1"/>
    </source>
</evidence>
<keyword evidence="2" id="KW-0472">Membrane</keyword>
<feature type="compositionally biased region" description="Polar residues" evidence="1">
    <location>
        <begin position="62"/>
        <end position="74"/>
    </location>
</feature>
<evidence type="ECO:0000313" key="5">
    <source>
        <dbReference type="Proteomes" id="UP000016666"/>
    </source>
</evidence>
<proteinExistence type="predicted"/>
<organism evidence="4 5">
    <name type="scientific">Anas platyrhynchos platyrhynchos</name>
    <name type="common">Northern mallard</name>
    <dbReference type="NCBI Taxonomy" id="8840"/>
    <lineage>
        <taxon>Eukaryota</taxon>
        <taxon>Metazoa</taxon>
        <taxon>Chordata</taxon>
        <taxon>Craniata</taxon>
        <taxon>Vertebrata</taxon>
        <taxon>Euteleostomi</taxon>
        <taxon>Archelosauria</taxon>
        <taxon>Archosauria</taxon>
        <taxon>Dinosauria</taxon>
        <taxon>Saurischia</taxon>
        <taxon>Theropoda</taxon>
        <taxon>Coelurosauria</taxon>
        <taxon>Aves</taxon>
        <taxon>Neognathae</taxon>
        <taxon>Galloanserae</taxon>
        <taxon>Anseriformes</taxon>
        <taxon>Anatidae</taxon>
        <taxon>Anatinae</taxon>
        <taxon>Anas</taxon>
    </lineage>
</organism>